<reference evidence="2" key="1">
    <citation type="journal article" date="2014" name="Int. J. Syst. Evol. Microbiol.">
        <title>Complete genome sequence of Corynebacterium casei LMG S-19264T (=DSM 44701T), isolated from a smear-ripened cheese.</title>
        <authorList>
            <consortium name="US DOE Joint Genome Institute (JGI-PGF)"/>
            <person name="Walter F."/>
            <person name="Albersmeier A."/>
            <person name="Kalinowski J."/>
            <person name="Ruckert C."/>
        </authorList>
    </citation>
    <scope>NUCLEOTIDE SEQUENCE</scope>
    <source>
        <strain evidence="2">CGMCC 4.7138</strain>
    </source>
</reference>
<evidence type="ECO:0000313" key="3">
    <source>
        <dbReference type="Proteomes" id="UP000653480"/>
    </source>
</evidence>
<keyword evidence="2" id="KW-0808">Transferase</keyword>
<evidence type="ECO:0000313" key="2">
    <source>
        <dbReference type="EMBL" id="GGO00169.1"/>
    </source>
</evidence>
<gene>
    <name evidence="2" type="ORF">GCM10011574_06550</name>
</gene>
<dbReference type="InterPro" id="IPR000182">
    <property type="entry name" value="GNAT_dom"/>
</dbReference>
<feature type="domain" description="N-acetyltransferase" evidence="1">
    <location>
        <begin position="13"/>
        <end position="177"/>
    </location>
</feature>
<dbReference type="AlphaFoldDB" id="A0A8H9GUA0"/>
<dbReference type="OrthoDB" id="4536199at2"/>
<proteinExistence type="predicted"/>
<dbReference type="Gene3D" id="3.40.630.30">
    <property type="match status" value="1"/>
</dbReference>
<protein>
    <submittedName>
        <fullName evidence="2">N-acetyltransferase</fullName>
    </submittedName>
</protein>
<dbReference type="SUPFAM" id="SSF55729">
    <property type="entry name" value="Acyl-CoA N-acyltransferases (Nat)"/>
    <property type="match status" value="1"/>
</dbReference>
<dbReference type="GO" id="GO:0016747">
    <property type="term" value="F:acyltransferase activity, transferring groups other than amino-acyl groups"/>
    <property type="evidence" value="ECO:0007669"/>
    <property type="project" value="InterPro"/>
</dbReference>
<reference evidence="2" key="2">
    <citation type="submission" date="2020-09" db="EMBL/GenBank/DDBJ databases">
        <authorList>
            <person name="Sun Q."/>
            <person name="Zhou Y."/>
        </authorList>
    </citation>
    <scope>NUCLEOTIDE SEQUENCE</scope>
    <source>
        <strain evidence="2">CGMCC 4.7138</strain>
    </source>
</reference>
<accession>A0A8H9GUA0</accession>
<organism evidence="2 3">
    <name type="scientific">Microbispora bryophytorum</name>
    <dbReference type="NCBI Taxonomy" id="1460882"/>
    <lineage>
        <taxon>Bacteria</taxon>
        <taxon>Bacillati</taxon>
        <taxon>Actinomycetota</taxon>
        <taxon>Actinomycetes</taxon>
        <taxon>Streptosporangiales</taxon>
        <taxon>Streptosporangiaceae</taxon>
        <taxon>Microbispora</taxon>
    </lineage>
</organism>
<keyword evidence="3" id="KW-1185">Reference proteome</keyword>
<dbReference type="Proteomes" id="UP000653480">
    <property type="component" value="Unassembled WGS sequence"/>
</dbReference>
<dbReference type="PROSITE" id="PS51186">
    <property type="entry name" value="GNAT"/>
    <property type="match status" value="1"/>
</dbReference>
<dbReference type="EMBL" id="BMMN01000001">
    <property type="protein sequence ID" value="GGO00169.1"/>
    <property type="molecule type" value="Genomic_DNA"/>
</dbReference>
<comment type="caution">
    <text evidence="2">The sequence shown here is derived from an EMBL/GenBank/DDBJ whole genome shotgun (WGS) entry which is preliminary data.</text>
</comment>
<evidence type="ECO:0000259" key="1">
    <source>
        <dbReference type="PROSITE" id="PS51186"/>
    </source>
</evidence>
<dbReference type="RefSeq" id="WP_142567869.1">
    <property type="nucleotide sequence ID" value="NZ_BMMN01000001.1"/>
</dbReference>
<name>A0A8H9GUA0_9ACTN</name>
<sequence length="182" mass="20158">MGDVEFVHYRGPEAARALSEEYADAYTEIYAEPPYDSGPLYSRERFLERTGRQVYRPGFELLAAVDARTQALAGFCFGFCFPEGGWWGGETSEPPTDVITVEKVAVIELVLRKAYRGCGHGKALLETFLAGRSEPWATLLAHPAAPAHARYERWGWRKAGTVQPAPDAPVVDAMVLNRVPAR</sequence>
<dbReference type="InterPro" id="IPR016181">
    <property type="entry name" value="Acyl_CoA_acyltransferase"/>
</dbReference>